<feature type="transmembrane region" description="Helical" evidence="6">
    <location>
        <begin position="185"/>
        <end position="204"/>
    </location>
</feature>
<evidence type="ECO:0000256" key="2">
    <source>
        <dbReference type="ARBA" id="ARBA00022475"/>
    </source>
</evidence>
<sequence length="511" mass="56803">MNKNGFIYGSVFMVFMNFFMRIIGFAYDIFLSKLLGAESMGLFQIGLSTLMTFLIITISGIPTALTKIIAEENSKSGPNNVEGIFKLTFIFNFLLAILLSGVLIFFSDFIAVKMLKNKDMILGVYFMVPAIIIFSLSNVLKAYFYGMKNMVTPGLAQIIEHFTRFVGVMAIIYCVKPTNPINGAIIALIGLSIGESFDLLWSIYWKNRLYKRKKIPHNVSSIALFLKLLTMAVPLTVAGSFQVVFRFTNTVLIPSRLMASGYSSSEAISTFGRIMGMAMPLIHLSFIVTAALVLNLIPSLSEQMALKRYKEMKRDINLSIKATILVSLPLTAIYTVFSKPLAVFLYSDIKVAPYIYIMAFGTILMALQNTISGVLLGLNSQVQDTINGIISMVIRIILIYILVGNPQFGINGFFIAFYVSIIVALILDLIVLRSVIKLNINYLDIIGKPLLATIFMIGAILLTTHDLSNLQSSNFIGFISSLLVGIIAYIFILVITKAVPKNFFRRFLKSK</sequence>
<feature type="transmembrane region" description="Helical" evidence="6">
    <location>
        <begin position="224"/>
        <end position="245"/>
    </location>
</feature>
<feature type="transmembrane region" description="Helical" evidence="6">
    <location>
        <begin position="124"/>
        <end position="145"/>
    </location>
</feature>
<dbReference type="InterPro" id="IPR050833">
    <property type="entry name" value="Poly_Biosynth_Transport"/>
</dbReference>
<name>A0A6N7XKR0_9FIRM</name>
<protein>
    <submittedName>
        <fullName evidence="7">Oligosaccharide flippase family protein</fullName>
    </submittedName>
</protein>
<evidence type="ECO:0000313" key="7">
    <source>
        <dbReference type="EMBL" id="MSU02661.1"/>
    </source>
</evidence>
<dbReference type="InterPro" id="IPR002797">
    <property type="entry name" value="Polysacc_synth"/>
</dbReference>
<dbReference type="PIRSF" id="PIRSF038958">
    <property type="entry name" value="PG_synth_SpoVB"/>
    <property type="match status" value="1"/>
</dbReference>
<feature type="transmembrane region" description="Helical" evidence="6">
    <location>
        <begin position="409"/>
        <end position="430"/>
    </location>
</feature>
<dbReference type="PANTHER" id="PTHR30250:SF21">
    <property type="entry name" value="LIPID II FLIPPASE MURJ"/>
    <property type="match status" value="1"/>
</dbReference>
<keyword evidence="2" id="KW-1003">Cell membrane</keyword>
<keyword evidence="5 6" id="KW-0472">Membrane</keyword>
<feature type="transmembrane region" description="Helical" evidence="6">
    <location>
        <begin position="89"/>
        <end position="112"/>
    </location>
</feature>
<dbReference type="Pfam" id="PF01943">
    <property type="entry name" value="Polysacc_synt"/>
    <property type="match status" value="1"/>
</dbReference>
<evidence type="ECO:0000256" key="1">
    <source>
        <dbReference type="ARBA" id="ARBA00004651"/>
    </source>
</evidence>
<feature type="transmembrane region" description="Helical" evidence="6">
    <location>
        <begin position="442"/>
        <end position="463"/>
    </location>
</feature>
<keyword evidence="4 6" id="KW-1133">Transmembrane helix</keyword>
<dbReference type="GO" id="GO:0005886">
    <property type="term" value="C:plasma membrane"/>
    <property type="evidence" value="ECO:0007669"/>
    <property type="project" value="UniProtKB-SubCell"/>
</dbReference>
<evidence type="ECO:0000313" key="8">
    <source>
        <dbReference type="Proteomes" id="UP000469523"/>
    </source>
</evidence>
<comment type="caution">
    <text evidence="7">The sequence shown here is derived from an EMBL/GenBank/DDBJ whole genome shotgun (WGS) entry which is preliminary data.</text>
</comment>
<proteinExistence type="predicted"/>
<reference evidence="7 8" key="1">
    <citation type="submission" date="2019-09" db="EMBL/GenBank/DDBJ databases">
        <title>In-depth cultivation of the pig gut microbiome towards novel bacterial diversity and tailored functional studies.</title>
        <authorList>
            <person name="Wylensek D."/>
            <person name="Hitch T.C.A."/>
            <person name="Clavel T."/>
        </authorList>
    </citation>
    <scope>NUCLEOTIDE SEQUENCE [LARGE SCALE GENOMIC DNA]</scope>
    <source>
        <strain evidence="7 8">WCA3-693-APC-4?</strain>
    </source>
</reference>
<feature type="transmembrane region" description="Helical" evidence="6">
    <location>
        <begin position="6"/>
        <end position="30"/>
    </location>
</feature>
<feature type="transmembrane region" description="Helical" evidence="6">
    <location>
        <begin position="274"/>
        <end position="297"/>
    </location>
</feature>
<keyword evidence="3 6" id="KW-0812">Transmembrane</keyword>
<feature type="transmembrane region" description="Helical" evidence="6">
    <location>
        <begin position="318"/>
        <end position="337"/>
    </location>
</feature>
<dbReference type="InterPro" id="IPR024923">
    <property type="entry name" value="PG_synth_SpoVB"/>
</dbReference>
<evidence type="ECO:0000256" key="5">
    <source>
        <dbReference type="ARBA" id="ARBA00023136"/>
    </source>
</evidence>
<dbReference type="AlphaFoldDB" id="A0A6N7XKR0"/>
<dbReference type="PANTHER" id="PTHR30250">
    <property type="entry name" value="PST FAMILY PREDICTED COLANIC ACID TRANSPORTER"/>
    <property type="match status" value="1"/>
</dbReference>
<dbReference type="RefSeq" id="WP_154441701.1">
    <property type="nucleotide sequence ID" value="NZ_VUNQ01000039.1"/>
</dbReference>
<feature type="transmembrane region" description="Helical" evidence="6">
    <location>
        <begin position="42"/>
        <end position="69"/>
    </location>
</feature>
<dbReference type="EMBL" id="VUNQ01000039">
    <property type="protein sequence ID" value="MSU02661.1"/>
    <property type="molecule type" value="Genomic_DNA"/>
</dbReference>
<feature type="transmembrane region" description="Helical" evidence="6">
    <location>
        <begin position="385"/>
        <end position="403"/>
    </location>
</feature>
<feature type="transmembrane region" description="Helical" evidence="6">
    <location>
        <begin position="475"/>
        <end position="496"/>
    </location>
</feature>
<evidence type="ECO:0000256" key="6">
    <source>
        <dbReference type="SAM" id="Phobius"/>
    </source>
</evidence>
<dbReference type="Proteomes" id="UP000469523">
    <property type="component" value="Unassembled WGS sequence"/>
</dbReference>
<evidence type="ECO:0000256" key="4">
    <source>
        <dbReference type="ARBA" id="ARBA00022989"/>
    </source>
</evidence>
<gene>
    <name evidence="7" type="ORF">FYJ83_14465</name>
</gene>
<comment type="subcellular location">
    <subcellularLocation>
        <location evidence="1">Cell membrane</location>
        <topology evidence="1">Multi-pass membrane protein</topology>
    </subcellularLocation>
</comment>
<keyword evidence="8" id="KW-1185">Reference proteome</keyword>
<organism evidence="7 8">
    <name type="scientific">Tissierella pigra</name>
    <dbReference type="NCBI Taxonomy" id="2607614"/>
    <lineage>
        <taxon>Bacteria</taxon>
        <taxon>Bacillati</taxon>
        <taxon>Bacillota</taxon>
        <taxon>Tissierellia</taxon>
        <taxon>Tissierellales</taxon>
        <taxon>Tissierellaceae</taxon>
        <taxon>Tissierella</taxon>
    </lineage>
</organism>
<accession>A0A6N7XKR0</accession>
<evidence type="ECO:0000256" key="3">
    <source>
        <dbReference type="ARBA" id="ARBA00022692"/>
    </source>
</evidence>
<feature type="transmembrane region" description="Helical" evidence="6">
    <location>
        <begin position="357"/>
        <end position="378"/>
    </location>
</feature>